<feature type="transmembrane region" description="Helical" evidence="9">
    <location>
        <begin position="35"/>
        <end position="54"/>
    </location>
</feature>
<feature type="transmembrane region" description="Helical" evidence="9">
    <location>
        <begin position="74"/>
        <end position="91"/>
    </location>
</feature>
<dbReference type="GO" id="GO:0046983">
    <property type="term" value="F:protein dimerization activity"/>
    <property type="evidence" value="ECO:0007669"/>
    <property type="project" value="InterPro"/>
</dbReference>
<feature type="transmembrane region" description="Helical" evidence="9">
    <location>
        <begin position="6"/>
        <end position="23"/>
    </location>
</feature>
<name>A0A917WY26_9ACTN</name>
<dbReference type="InterPro" id="IPR011712">
    <property type="entry name" value="Sig_transdc_His_kin_sub3_dim/P"/>
</dbReference>
<evidence type="ECO:0000256" key="4">
    <source>
        <dbReference type="ARBA" id="ARBA00022679"/>
    </source>
</evidence>
<keyword evidence="6 11" id="KW-0418">Kinase</keyword>
<keyword evidence="9" id="KW-0812">Transmembrane</keyword>
<dbReference type="GO" id="GO:0005524">
    <property type="term" value="F:ATP binding"/>
    <property type="evidence" value="ECO:0007669"/>
    <property type="project" value="UniProtKB-KW"/>
</dbReference>
<keyword evidence="4" id="KW-0808">Transferase</keyword>
<keyword evidence="8" id="KW-0902">Two-component regulatory system</keyword>
<dbReference type="RefSeq" id="WP_190252526.1">
    <property type="nucleotide sequence ID" value="NZ_BMPI01000026.1"/>
</dbReference>
<dbReference type="Gene3D" id="1.20.5.1930">
    <property type="match status" value="1"/>
</dbReference>
<evidence type="ECO:0000256" key="6">
    <source>
        <dbReference type="ARBA" id="ARBA00022777"/>
    </source>
</evidence>
<evidence type="ECO:0000256" key="9">
    <source>
        <dbReference type="SAM" id="Phobius"/>
    </source>
</evidence>
<comment type="catalytic activity">
    <reaction evidence="1">
        <text>ATP + protein L-histidine = ADP + protein N-phospho-L-histidine.</text>
        <dbReference type="EC" id="2.7.13.3"/>
    </reaction>
</comment>
<evidence type="ECO:0000256" key="3">
    <source>
        <dbReference type="ARBA" id="ARBA00022553"/>
    </source>
</evidence>
<dbReference type="CDD" id="cd16917">
    <property type="entry name" value="HATPase_UhpB-NarQ-NarX-like"/>
    <property type="match status" value="1"/>
</dbReference>
<keyword evidence="7" id="KW-0067">ATP-binding</keyword>
<evidence type="ECO:0000256" key="7">
    <source>
        <dbReference type="ARBA" id="ARBA00022840"/>
    </source>
</evidence>
<evidence type="ECO:0000256" key="2">
    <source>
        <dbReference type="ARBA" id="ARBA00012438"/>
    </source>
</evidence>
<dbReference type="GO" id="GO:0000155">
    <property type="term" value="F:phosphorelay sensor kinase activity"/>
    <property type="evidence" value="ECO:0007669"/>
    <property type="project" value="InterPro"/>
</dbReference>
<feature type="domain" description="Signal transduction histidine kinase subgroup 3 dimerisation and phosphoacceptor" evidence="10">
    <location>
        <begin position="166"/>
        <end position="231"/>
    </location>
</feature>
<dbReference type="Pfam" id="PF07730">
    <property type="entry name" value="HisKA_3"/>
    <property type="match status" value="1"/>
</dbReference>
<feature type="transmembrane region" description="Helical" evidence="9">
    <location>
        <begin position="98"/>
        <end position="115"/>
    </location>
</feature>
<evidence type="ECO:0000313" key="11">
    <source>
        <dbReference type="EMBL" id="GGM43860.1"/>
    </source>
</evidence>
<dbReference type="InterPro" id="IPR036890">
    <property type="entry name" value="HATPase_C_sf"/>
</dbReference>
<keyword evidence="12" id="KW-1185">Reference proteome</keyword>
<dbReference type="EMBL" id="BMPI01000026">
    <property type="protein sequence ID" value="GGM43860.1"/>
    <property type="molecule type" value="Genomic_DNA"/>
</dbReference>
<keyword evidence="5" id="KW-0547">Nucleotide-binding</keyword>
<evidence type="ECO:0000313" key="12">
    <source>
        <dbReference type="Proteomes" id="UP000642070"/>
    </source>
</evidence>
<dbReference type="PANTHER" id="PTHR24421:SF10">
    <property type="entry name" value="NITRATE_NITRITE SENSOR PROTEIN NARQ"/>
    <property type="match status" value="1"/>
</dbReference>
<proteinExistence type="predicted"/>
<reference evidence="11" key="2">
    <citation type="submission" date="2020-09" db="EMBL/GenBank/DDBJ databases">
        <authorList>
            <person name="Sun Q."/>
            <person name="Ohkuma M."/>
        </authorList>
    </citation>
    <scope>NUCLEOTIDE SEQUENCE</scope>
    <source>
        <strain evidence="11">JCM 19831</strain>
    </source>
</reference>
<gene>
    <name evidence="11" type="ORF">GCM10007977_051800</name>
</gene>
<sequence length="363" mass="38166">MGLLRFGLPAALVAVGLVTAPYIQRFNPANRPVDAWALALIVVAGAATAFRARWPLPTLVVVVLSTTTYLTVGYPYGPIMFSVAVAVFEVARRRSLPTASLWCGGALAVLLVHLLTNSAALDGYLGLAPGSAWVAIPFTLGVARRLVVEAGTRERLEAERRLVDAERLRLAQEVHDVVGHGLAAIQMQADIALHLQRTKPDQAAVALEAISRASADALAELRTTLAEISPDAPDRAPTPGLAHLDALVARVEAAGLTVGVVRRGTPSPVPSAVDVAAYRVLQEALTNVVKHSAHPKASVVVEHGPASLTLVVSNQNLTGAPPSEGIGITGMRRRVEHLGGTLTAAQHDRTFEVRAILPLTPSS</sequence>
<keyword evidence="9" id="KW-0472">Membrane</keyword>
<comment type="caution">
    <text evidence="11">The sequence shown here is derived from an EMBL/GenBank/DDBJ whole genome shotgun (WGS) entry which is preliminary data.</text>
</comment>
<accession>A0A917WY26</accession>
<organism evidence="11 12">
    <name type="scientific">Dactylosporangium sucinum</name>
    <dbReference type="NCBI Taxonomy" id="1424081"/>
    <lineage>
        <taxon>Bacteria</taxon>
        <taxon>Bacillati</taxon>
        <taxon>Actinomycetota</taxon>
        <taxon>Actinomycetes</taxon>
        <taxon>Micromonosporales</taxon>
        <taxon>Micromonosporaceae</taxon>
        <taxon>Dactylosporangium</taxon>
    </lineage>
</organism>
<dbReference type="EC" id="2.7.13.3" evidence="2"/>
<evidence type="ECO:0000256" key="8">
    <source>
        <dbReference type="ARBA" id="ARBA00023012"/>
    </source>
</evidence>
<dbReference type="SUPFAM" id="SSF55874">
    <property type="entry name" value="ATPase domain of HSP90 chaperone/DNA topoisomerase II/histidine kinase"/>
    <property type="match status" value="1"/>
</dbReference>
<evidence type="ECO:0000259" key="10">
    <source>
        <dbReference type="Pfam" id="PF07730"/>
    </source>
</evidence>
<dbReference type="Proteomes" id="UP000642070">
    <property type="component" value="Unassembled WGS sequence"/>
</dbReference>
<reference evidence="11" key="1">
    <citation type="journal article" date="2014" name="Int. J. Syst. Evol. Microbiol.">
        <title>Complete genome sequence of Corynebacterium casei LMG S-19264T (=DSM 44701T), isolated from a smear-ripened cheese.</title>
        <authorList>
            <consortium name="US DOE Joint Genome Institute (JGI-PGF)"/>
            <person name="Walter F."/>
            <person name="Albersmeier A."/>
            <person name="Kalinowski J."/>
            <person name="Ruckert C."/>
        </authorList>
    </citation>
    <scope>NUCLEOTIDE SEQUENCE</scope>
    <source>
        <strain evidence="11">JCM 19831</strain>
    </source>
</reference>
<evidence type="ECO:0000256" key="5">
    <source>
        <dbReference type="ARBA" id="ARBA00022741"/>
    </source>
</evidence>
<keyword evidence="3" id="KW-0597">Phosphoprotein</keyword>
<dbReference type="GO" id="GO:0016020">
    <property type="term" value="C:membrane"/>
    <property type="evidence" value="ECO:0007669"/>
    <property type="project" value="InterPro"/>
</dbReference>
<dbReference type="PANTHER" id="PTHR24421">
    <property type="entry name" value="NITRATE/NITRITE SENSOR PROTEIN NARX-RELATED"/>
    <property type="match status" value="1"/>
</dbReference>
<dbReference type="Gene3D" id="3.30.565.10">
    <property type="entry name" value="Histidine kinase-like ATPase, C-terminal domain"/>
    <property type="match status" value="1"/>
</dbReference>
<dbReference type="InterPro" id="IPR050482">
    <property type="entry name" value="Sensor_HK_TwoCompSys"/>
</dbReference>
<keyword evidence="9" id="KW-1133">Transmembrane helix</keyword>
<protein>
    <recommendedName>
        <fullName evidence="2">histidine kinase</fullName>
        <ecNumber evidence="2">2.7.13.3</ecNumber>
    </recommendedName>
</protein>
<evidence type="ECO:0000256" key="1">
    <source>
        <dbReference type="ARBA" id="ARBA00000085"/>
    </source>
</evidence>
<dbReference type="AlphaFoldDB" id="A0A917WY26"/>